<proteinExistence type="predicted"/>
<keyword evidence="3" id="KW-1185">Reference proteome</keyword>
<dbReference type="Proteomes" id="UP000635606">
    <property type="component" value="Unassembled WGS sequence"/>
</dbReference>
<dbReference type="EMBL" id="BOPH01000023">
    <property type="protein sequence ID" value="GIJ67215.1"/>
    <property type="molecule type" value="Genomic_DNA"/>
</dbReference>
<keyword evidence="1" id="KW-0472">Membrane</keyword>
<name>A0A8J3ZRX6_9ACTN</name>
<dbReference type="RefSeq" id="WP_203927173.1">
    <property type="nucleotide sequence ID" value="NZ_BOPH01000023.1"/>
</dbReference>
<feature type="transmembrane region" description="Helical" evidence="1">
    <location>
        <begin position="74"/>
        <end position="94"/>
    </location>
</feature>
<feature type="transmembrane region" description="Helical" evidence="1">
    <location>
        <begin position="185"/>
        <end position="203"/>
    </location>
</feature>
<reference evidence="2" key="1">
    <citation type="submission" date="2021-01" db="EMBL/GenBank/DDBJ databases">
        <title>Whole genome shotgun sequence of Virgisporangium ochraceum NBRC 16418.</title>
        <authorList>
            <person name="Komaki H."/>
            <person name="Tamura T."/>
        </authorList>
    </citation>
    <scope>NUCLEOTIDE SEQUENCE</scope>
    <source>
        <strain evidence="2">NBRC 16418</strain>
    </source>
</reference>
<evidence type="ECO:0000313" key="3">
    <source>
        <dbReference type="Proteomes" id="UP000635606"/>
    </source>
</evidence>
<keyword evidence="1" id="KW-1133">Transmembrane helix</keyword>
<protein>
    <submittedName>
        <fullName evidence="2">Transporter</fullName>
    </submittedName>
</protein>
<evidence type="ECO:0000256" key="1">
    <source>
        <dbReference type="SAM" id="Phobius"/>
    </source>
</evidence>
<sequence>MLWVTWRQHRSELLVAALLLAAVAVPVLVTGVDMHHRYVADGVSACAHAATPADRCEAVVSAFLNRYTEWGNRFAWVALLPGLAGVFVGAPMLGREFETGTWRLAFTQSVTRLRWLAGRLAVVAVGVAAVSLAFALLFTWWRAPLDELGGRLRTASFVVSAPSLVAASLFALALGAFAGAVLRRVVVAMAVTLGGFFAVRITMEEQARPGYLTPRVRVTDPMTDPGTAGLTDTDWSVGAGWIDAAGHRVSSAEEAAIIDRVFGDSAGAVHGAGSPLEKYLAENGLRHYTEYHPDSSFWAMQAVDSAWFLGFAAVLVVATGLVVRLR</sequence>
<feature type="transmembrane region" description="Helical" evidence="1">
    <location>
        <begin position="115"/>
        <end position="143"/>
    </location>
</feature>
<accession>A0A8J3ZRX6</accession>
<dbReference type="AlphaFoldDB" id="A0A8J3ZRX6"/>
<feature type="transmembrane region" description="Helical" evidence="1">
    <location>
        <begin position="306"/>
        <end position="325"/>
    </location>
</feature>
<gene>
    <name evidence="2" type="ORF">Voc01_021320</name>
</gene>
<keyword evidence="1" id="KW-0812">Transmembrane</keyword>
<feature type="transmembrane region" description="Helical" evidence="1">
    <location>
        <begin position="155"/>
        <end position="178"/>
    </location>
</feature>
<organism evidence="2 3">
    <name type="scientific">Virgisporangium ochraceum</name>
    <dbReference type="NCBI Taxonomy" id="65505"/>
    <lineage>
        <taxon>Bacteria</taxon>
        <taxon>Bacillati</taxon>
        <taxon>Actinomycetota</taxon>
        <taxon>Actinomycetes</taxon>
        <taxon>Micromonosporales</taxon>
        <taxon>Micromonosporaceae</taxon>
        <taxon>Virgisporangium</taxon>
    </lineage>
</organism>
<evidence type="ECO:0000313" key="2">
    <source>
        <dbReference type="EMBL" id="GIJ67215.1"/>
    </source>
</evidence>
<comment type="caution">
    <text evidence="2">The sequence shown here is derived from an EMBL/GenBank/DDBJ whole genome shotgun (WGS) entry which is preliminary data.</text>
</comment>